<feature type="region of interest" description="Disordered" evidence="2">
    <location>
        <begin position="22"/>
        <end position="47"/>
    </location>
</feature>
<dbReference type="EMBL" id="KN823065">
    <property type="protein sequence ID" value="KIO24240.1"/>
    <property type="molecule type" value="Genomic_DNA"/>
</dbReference>
<evidence type="ECO:0000313" key="4">
    <source>
        <dbReference type="EMBL" id="KIO24240.1"/>
    </source>
</evidence>
<dbReference type="AlphaFoldDB" id="A0A0C3Q567"/>
<dbReference type="SUPFAM" id="SSF57701">
    <property type="entry name" value="Zn2/Cys6 DNA-binding domain"/>
    <property type="match status" value="1"/>
</dbReference>
<dbReference type="PROSITE" id="PS00463">
    <property type="entry name" value="ZN2_CY6_FUNGAL_1"/>
    <property type="match status" value="1"/>
</dbReference>
<dbReference type="PROSITE" id="PS50048">
    <property type="entry name" value="ZN2_CY6_FUNGAL_2"/>
    <property type="match status" value="1"/>
</dbReference>
<feature type="domain" description="Zn(2)-C6 fungal-type" evidence="3">
    <location>
        <begin position="61"/>
        <end position="93"/>
    </location>
</feature>
<reference evidence="4 5" key="1">
    <citation type="submission" date="2014-04" db="EMBL/GenBank/DDBJ databases">
        <authorList>
            <consortium name="DOE Joint Genome Institute"/>
            <person name="Kuo A."/>
            <person name="Girlanda M."/>
            <person name="Perotto S."/>
            <person name="Kohler A."/>
            <person name="Nagy L.G."/>
            <person name="Floudas D."/>
            <person name="Copeland A."/>
            <person name="Barry K.W."/>
            <person name="Cichocki N."/>
            <person name="Veneault-Fourrey C."/>
            <person name="LaButti K."/>
            <person name="Lindquist E.A."/>
            <person name="Lipzen A."/>
            <person name="Lundell T."/>
            <person name="Morin E."/>
            <person name="Murat C."/>
            <person name="Sun H."/>
            <person name="Tunlid A."/>
            <person name="Henrissat B."/>
            <person name="Grigoriev I.V."/>
            <person name="Hibbett D.S."/>
            <person name="Martin F."/>
            <person name="Nordberg H.P."/>
            <person name="Cantor M.N."/>
            <person name="Hua S.X."/>
        </authorList>
    </citation>
    <scope>NUCLEOTIDE SEQUENCE [LARGE SCALE GENOMIC DNA]</scope>
    <source>
        <strain evidence="4 5">MUT 4182</strain>
    </source>
</reference>
<dbReference type="CDD" id="cd00067">
    <property type="entry name" value="GAL4"/>
    <property type="match status" value="1"/>
</dbReference>
<dbReference type="InterPro" id="IPR050797">
    <property type="entry name" value="Carb_Metab_Trans_Reg"/>
</dbReference>
<dbReference type="Proteomes" id="UP000054248">
    <property type="component" value="Unassembled WGS sequence"/>
</dbReference>
<evidence type="ECO:0000313" key="5">
    <source>
        <dbReference type="Proteomes" id="UP000054248"/>
    </source>
</evidence>
<evidence type="ECO:0000259" key="3">
    <source>
        <dbReference type="PROSITE" id="PS50048"/>
    </source>
</evidence>
<reference evidence="5" key="2">
    <citation type="submission" date="2015-01" db="EMBL/GenBank/DDBJ databases">
        <title>Evolutionary Origins and Diversification of the Mycorrhizal Mutualists.</title>
        <authorList>
            <consortium name="DOE Joint Genome Institute"/>
            <consortium name="Mycorrhizal Genomics Consortium"/>
            <person name="Kohler A."/>
            <person name="Kuo A."/>
            <person name="Nagy L.G."/>
            <person name="Floudas D."/>
            <person name="Copeland A."/>
            <person name="Barry K.W."/>
            <person name="Cichocki N."/>
            <person name="Veneault-Fourrey C."/>
            <person name="LaButti K."/>
            <person name="Lindquist E.A."/>
            <person name="Lipzen A."/>
            <person name="Lundell T."/>
            <person name="Morin E."/>
            <person name="Murat C."/>
            <person name="Riley R."/>
            <person name="Ohm R."/>
            <person name="Sun H."/>
            <person name="Tunlid A."/>
            <person name="Henrissat B."/>
            <person name="Grigoriev I.V."/>
            <person name="Hibbett D.S."/>
            <person name="Martin F."/>
        </authorList>
    </citation>
    <scope>NUCLEOTIDE SEQUENCE [LARGE SCALE GENOMIC DNA]</scope>
    <source>
        <strain evidence="5">MUT 4182</strain>
    </source>
</reference>
<dbReference type="GO" id="GO:0008270">
    <property type="term" value="F:zinc ion binding"/>
    <property type="evidence" value="ECO:0007669"/>
    <property type="project" value="InterPro"/>
</dbReference>
<dbReference type="InterPro" id="IPR001138">
    <property type="entry name" value="Zn2Cys6_DnaBD"/>
</dbReference>
<dbReference type="HOGENOM" id="CLU_012597_1_0_1"/>
<gene>
    <name evidence="4" type="ORF">M407DRAFT_26355</name>
</gene>
<evidence type="ECO:0000256" key="1">
    <source>
        <dbReference type="ARBA" id="ARBA00023242"/>
    </source>
</evidence>
<dbReference type="GO" id="GO:0001080">
    <property type="term" value="P:nitrogen catabolite activation of transcription from RNA polymerase II promoter"/>
    <property type="evidence" value="ECO:0007669"/>
    <property type="project" value="TreeGrafter"/>
</dbReference>
<dbReference type="PANTHER" id="PTHR31668:SF4">
    <property type="entry name" value="TRANSCRIPTIONAL ACTIVATOR PROTEIN DAL81"/>
    <property type="match status" value="1"/>
</dbReference>
<dbReference type="CDD" id="cd12148">
    <property type="entry name" value="fungal_TF_MHR"/>
    <property type="match status" value="1"/>
</dbReference>
<name>A0A0C3Q567_9AGAM</name>
<dbReference type="Gene3D" id="4.10.240.10">
    <property type="entry name" value="Zn(2)-C6 fungal-type DNA-binding domain"/>
    <property type="match status" value="1"/>
</dbReference>
<feature type="region of interest" description="Disordered" evidence="2">
    <location>
        <begin position="100"/>
        <end position="161"/>
    </location>
</feature>
<keyword evidence="1" id="KW-0539">Nucleus</keyword>
<dbReference type="STRING" id="1051891.A0A0C3Q567"/>
<feature type="compositionally biased region" description="Low complexity" evidence="2">
    <location>
        <begin position="121"/>
        <end position="150"/>
    </location>
</feature>
<dbReference type="GO" id="GO:0005634">
    <property type="term" value="C:nucleus"/>
    <property type="evidence" value="ECO:0007669"/>
    <property type="project" value="TreeGrafter"/>
</dbReference>
<dbReference type="GO" id="GO:0000981">
    <property type="term" value="F:DNA-binding transcription factor activity, RNA polymerase II-specific"/>
    <property type="evidence" value="ECO:0007669"/>
    <property type="project" value="InterPro"/>
</dbReference>
<accession>A0A0C3Q567</accession>
<dbReference type="Pfam" id="PF00172">
    <property type="entry name" value="Zn_clus"/>
    <property type="match status" value="1"/>
</dbReference>
<dbReference type="SMART" id="SM00066">
    <property type="entry name" value="GAL4"/>
    <property type="match status" value="1"/>
</dbReference>
<evidence type="ECO:0000256" key="2">
    <source>
        <dbReference type="SAM" id="MobiDB-lite"/>
    </source>
</evidence>
<organism evidence="4 5">
    <name type="scientific">Tulasnella calospora MUT 4182</name>
    <dbReference type="NCBI Taxonomy" id="1051891"/>
    <lineage>
        <taxon>Eukaryota</taxon>
        <taxon>Fungi</taxon>
        <taxon>Dikarya</taxon>
        <taxon>Basidiomycota</taxon>
        <taxon>Agaricomycotina</taxon>
        <taxon>Agaricomycetes</taxon>
        <taxon>Cantharellales</taxon>
        <taxon>Tulasnellaceae</taxon>
        <taxon>Tulasnella</taxon>
    </lineage>
</organism>
<sequence length="703" mass="76812">MQHPENPPFHASARLISPVILLPPLPDVDTDPDSPPSGPRLQSQMYDAATNFPAPRKQNIACDACRSRKVRCHQVPGQDKCSHCQAKNYPCTHYVQQATQERKRTASGTSSRNKTRGNSGGSSLDSTTSTNASGSATPSPGPSSALALSFSPPPSLGSPVSGHPNATIALLRWIFSPTFQTSLPEHVGGAPYQASRAVVLAAGRAATESFRNIRKPTEPDWGDVSKKLSDDAFLTEFAYDLIEVYMQICHTRQPILDPKEFRARFRHSLPTSLIPSQSITADSPTPPGNFEPIPPALLAVVIAWGSKFSEHPLILMDRNQNGGRSRISRALVTRAFEIAEAERVYRITTPENIITCMVIEGIQSHAKTDADRFSKFWVDNAIRMMIDLQVNRQPQGQGALVFCWWIACLSDAIGAAYLRRKPLLDDDDYDTPHLAASSFGSPSDPVLPAGVQAAYLSWYSSLHALAVIIRRMCRILWIPTTESDGIPYDRLMSLVAMYSSWRDEHLDRVGVPSNFEADWDFVAAVTACSSDATFHLMWIILSQALEEFGIKELNVLRSADPTTEVPEFEALKQNINEEATHGALRIAGLAGVLTNNGYLRLDPNALHYGIYAAGMAYEDALDQAAELEQIYAQTLAAGQHVQAQQSPISPGHGLQFSPTDMGQAQAMAMAFSSPQHDFSGSAFGGQGQLSPFSPSYPHDLYQP</sequence>
<dbReference type="PANTHER" id="PTHR31668">
    <property type="entry name" value="GLUCOSE TRANSPORT TRANSCRIPTION REGULATOR RGT1-RELATED-RELATED"/>
    <property type="match status" value="1"/>
</dbReference>
<dbReference type="OrthoDB" id="2534600at2759"/>
<proteinExistence type="predicted"/>
<keyword evidence="5" id="KW-1185">Reference proteome</keyword>
<dbReference type="InterPro" id="IPR036864">
    <property type="entry name" value="Zn2-C6_fun-type_DNA-bd_sf"/>
</dbReference>
<protein>
    <recommendedName>
        <fullName evidence="3">Zn(2)-C6 fungal-type domain-containing protein</fullName>
    </recommendedName>
</protein>